<dbReference type="AlphaFoldDB" id="A0A0N0P248"/>
<proteinExistence type="predicted"/>
<dbReference type="VEuPathDB" id="TriTrypDB:Lsey_0797_0010"/>
<dbReference type="Proteomes" id="UP000038009">
    <property type="component" value="Unassembled WGS sequence"/>
</dbReference>
<accession>A0A0N0P248</accession>
<sequence>MRNVEADVNNTEVVNHYSQKGVSSGATAGIAVLLFIIGAAIAAVVVAVLMLWVPKKSALGRYQELDV</sequence>
<comment type="caution">
    <text evidence="1">The sequence shown here is derived from an EMBL/GenBank/DDBJ whole genome shotgun (WGS) entry which is preliminary data.</text>
</comment>
<evidence type="ECO:0000313" key="2">
    <source>
        <dbReference type="Proteomes" id="UP000038009"/>
    </source>
</evidence>
<gene>
    <name evidence="1" type="ORF">ABL78_8454</name>
</gene>
<reference evidence="1 2" key="1">
    <citation type="journal article" date="2015" name="PLoS Pathog.">
        <title>Leptomonas seymouri: Adaptations to the Dixenous Life Cycle Analyzed by Genome Sequencing, Transcriptome Profiling and Co-infection with Leishmania donovani.</title>
        <authorList>
            <person name="Kraeva N."/>
            <person name="Butenko A."/>
            <person name="Hlavacova J."/>
            <person name="Kostygov A."/>
            <person name="Myskova J."/>
            <person name="Grybchuk D."/>
            <person name="Lestinova T."/>
            <person name="Votypka J."/>
            <person name="Volf P."/>
            <person name="Opperdoes F."/>
            <person name="Flegontov P."/>
            <person name="Lukes J."/>
            <person name="Yurchenko V."/>
        </authorList>
    </citation>
    <scope>NUCLEOTIDE SEQUENCE [LARGE SCALE GENOMIC DNA]</scope>
    <source>
        <strain evidence="1 2">ATCC 30220</strain>
    </source>
</reference>
<name>A0A0N0P248_LEPSE</name>
<dbReference type="EMBL" id="LJSK01000795">
    <property type="protein sequence ID" value="KPI82536.1"/>
    <property type="molecule type" value="Genomic_DNA"/>
</dbReference>
<keyword evidence="2" id="KW-1185">Reference proteome</keyword>
<protein>
    <submittedName>
        <fullName evidence="1">Uncharacterized protein</fullName>
    </submittedName>
</protein>
<organism evidence="1 2">
    <name type="scientific">Leptomonas seymouri</name>
    <dbReference type="NCBI Taxonomy" id="5684"/>
    <lineage>
        <taxon>Eukaryota</taxon>
        <taxon>Discoba</taxon>
        <taxon>Euglenozoa</taxon>
        <taxon>Kinetoplastea</taxon>
        <taxon>Metakinetoplastina</taxon>
        <taxon>Trypanosomatida</taxon>
        <taxon>Trypanosomatidae</taxon>
        <taxon>Leishmaniinae</taxon>
        <taxon>Leptomonas</taxon>
    </lineage>
</organism>
<evidence type="ECO:0000313" key="1">
    <source>
        <dbReference type="EMBL" id="KPI82536.1"/>
    </source>
</evidence>